<dbReference type="SUPFAM" id="SSF53335">
    <property type="entry name" value="S-adenosyl-L-methionine-dependent methyltransferases"/>
    <property type="match status" value="1"/>
</dbReference>
<comment type="caution">
    <text evidence="5">The sequence shown here is derived from an EMBL/GenBank/DDBJ whole genome shotgun (WGS) entry which is preliminary data.</text>
</comment>
<feature type="binding site" evidence="1">
    <location>
        <position position="23"/>
    </location>
    <ligand>
        <name>Zn(2+)</name>
        <dbReference type="ChEBI" id="CHEBI:29105"/>
    </ligand>
</feature>
<dbReference type="Pfam" id="PF13649">
    <property type="entry name" value="Methyltransf_25"/>
    <property type="match status" value="1"/>
</dbReference>
<dbReference type="InterPro" id="IPR029063">
    <property type="entry name" value="SAM-dependent_MTases_sf"/>
</dbReference>
<keyword evidence="1" id="KW-0479">Metal-binding</keyword>
<organism evidence="5 6">
    <name type="scientific">Paenibacillus mellifer</name>
    <dbReference type="NCBI Taxonomy" id="2937794"/>
    <lineage>
        <taxon>Bacteria</taxon>
        <taxon>Bacillati</taxon>
        <taxon>Bacillota</taxon>
        <taxon>Bacilli</taxon>
        <taxon>Bacillales</taxon>
        <taxon>Paenibacillaceae</taxon>
        <taxon>Paenibacillus</taxon>
    </lineage>
</organism>
<dbReference type="InterPro" id="IPR016718">
    <property type="entry name" value="rRNA_m1G-MeTrfase_A_prd"/>
</dbReference>
<reference evidence="5" key="1">
    <citation type="submission" date="2022-04" db="EMBL/GenBank/DDBJ databases">
        <authorList>
            <person name="Seo M.-J."/>
        </authorList>
    </citation>
    <scope>NUCLEOTIDE SEQUENCE</scope>
    <source>
        <strain evidence="5">MBLB2552</strain>
    </source>
</reference>
<dbReference type="EMBL" id="JALPRK010000005">
    <property type="protein sequence ID" value="MCK8487097.1"/>
    <property type="molecule type" value="Genomic_DNA"/>
</dbReference>
<feature type="binding site" evidence="2">
    <location>
        <position position="80"/>
    </location>
    <ligand>
        <name>S-adenosyl-L-methionine</name>
        <dbReference type="ChEBI" id="CHEBI:59789"/>
    </ligand>
</feature>
<feature type="binding site" evidence="2">
    <location>
        <position position="200"/>
    </location>
    <ligand>
        <name>S-adenosyl-L-methionine</name>
        <dbReference type="ChEBI" id="CHEBI:59789"/>
    </ligand>
</feature>
<keyword evidence="6" id="KW-1185">Reference proteome</keyword>
<name>A0A9X2BPP8_9BACL</name>
<keyword evidence="1" id="KW-0862">Zinc</keyword>
<dbReference type="GO" id="GO:0046872">
    <property type="term" value="F:metal ion binding"/>
    <property type="evidence" value="ECO:0007669"/>
    <property type="project" value="UniProtKB-KW"/>
</dbReference>
<evidence type="ECO:0000256" key="1">
    <source>
        <dbReference type="PIRSR" id="PIRSR018249-1"/>
    </source>
</evidence>
<dbReference type="RefSeq" id="WP_248551308.1">
    <property type="nucleotide sequence ID" value="NZ_JALPRK010000005.1"/>
</dbReference>
<dbReference type="GO" id="GO:0008168">
    <property type="term" value="F:methyltransferase activity"/>
    <property type="evidence" value="ECO:0007669"/>
    <property type="project" value="UniProtKB-KW"/>
</dbReference>
<dbReference type="CDD" id="cd02440">
    <property type="entry name" value="AdoMet_MTases"/>
    <property type="match status" value="1"/>
</dbReference>
<evidence type="ECO:0000259" key="4">
    <source>
        <dbReference type="Pfam" id="PF21302"/>
    </source>
</evidence>
<feature type="binding site" evidence="2">
    <location>
        <begin position="111"/>
        <end position="112"/>
    </location>
    <ligand>
        <name>S-adenosyl-L-methionine</name>
        <dbReference type="ChEBI" id="CHEBI:59789"/>
    </ligand>
</feature>
<accession>A0A9X2BPP8</accession>
<dbReference type="Proteomes" id="UP001139534">
    <property type="component" value="Unassembled WGS sequence"/>
</dbReference>
<feature type="binding site" evidence="1">
    <location>
        <position position="37"/>
    </location>
    <ligand>
        <name>Zn(2+)</name>
        <dbReference type="ChEBI" id="CHEBI:29105"/>
    </ligand>
</feature>
<evidence type="ECO:0000256" key="2">
    <source>
        <dbReference type="PIRSR" id="PIRSR018249-2"/>
    </source>
</evidence>
<dbReference type="InterPro" id="IPR048647">
    <property type="entry name" value="RlmA_N"/>
</dbReference>
<keyword evidence="5" id="KW-0808">Transferase</keyword>
<keyword evidence="2" id="KW-0949">S-adenosyl-L-methionine</keyword>
<evidence type="ECO:0000259" key="3">
    <source>
        <dbReference type="Pfam" id="PF13649"/>
    </source>
</evidence>
<protein>
    <submittedName>
        <fullName evidence="5">Methyltransferase domain-containing protein</fullName>
    </submittedName>
</protein>
<sequence>MNFPINGARSARNYISILKCPVCGGRFDANGPQSLICPQGHAFDMAKQGYFNLTIRPAHSHYDKELFDARRSIITGSRLYAPLHETIAGMIANRAGNPASGGLVVDMGCGEGSHLQKIMHGLGPSGWIGLGVDLSKEGIRLAARQYADGLWVFSDLAHAPLQDQSVQVVLNLLSPANYREFKRILAPGGVLVKVVPGADYLRELRETLHGDSNKRDYSNANIVSLFRQHFSKMEVVHLKYRQWLDTEALRDFVRMSPLAWSAEQAKIAAFTDRDGAEITVDVDLLLGRNDSLS</sequence>
<evidence type="ECO:0000313" key="6">
    <source>
        <dbReference type="Proteomes" id="UP001139534"/>
    </source>
</evidence>
<evidence type="ECO:0000313" key="5">
    <source>
        <dbReference type="EMBL" id="MCK8487097.1"/>
    </source>
</evidence>
<gene>
    <name evidence="5" type="ORF">M0651_07945</name>
</gene>
<dbReference type="AlphaFoldDB" id="A0A9X2BPP8"/>
<proteinExistence type="predicted"/>
<feature type="domain" description="23S rRNA (guanine(745)-N(1))-methyltransferase N-terminal" evidence="4">
    <location>
        <begin position="19"/>
        <end position="53"/>
    </location>
</feature>
<dbReference type="InterPro" id="IPR041698">
    <property type="entry name" value="Methyltransf_25"/>
</dbReference>
<dbReference type="Gene3D" id="3.40.50.150">
    <property type="entry name" value="Vaccinia Virus protein VP39"/>
    <property type="match status" value="1"/>
</dbReference>
<dbReference type="Pfam" id="PF21302">
    <property type="entry name" value="Zn_ribbon_RlmA"/>
    <property type="match status" value="1"/>
</dbReference>
<dbReference type="GO" id="GO:0032259">
    <property type="term" value="P:methylation"/>
    <property type="evidence" value="ECO:0007669"/>
    <property type="project" value="UniProtKB-KW"/>
</dbReference>
<keyword evidence="5" id="KW-0489">Methyltransferase</keyword>
<feature type="binding site" evidence="1">
    <location>
        <position position="20"/>
    </location>
    <ligand>
        <name>Zn(2+)</name>
        <dbReference type="ChEBI" id="CHEBI:29105"/>
    </ligand>
</feature>
<dbReference type="PIRSF" id="PIRSF018249">
    <property type="entry name" value="MyrA_prd"/>
    <property type="match status" value="1"/>
</dbReference>
<feature type="domain" description="Methyltransferase" evidence="3">
    <location>
        <begin position="104"/>
        <end position="189"/>
    </location>
</feature>
<feature type="binding site" evidence="1">
    <location>
        <position position="41"/>
    </location>
    <ligand>
        <name>Zn(2+)</name>
        <dbReference type="ChEBI" id="CHEBI:29105"/>
    </ligand>
</feature>